<dbReference type="EMBL" id="JAOVZQ010000001">
    <property type="protein sequence ID" value="MCY0093078.1"/>
    <property type="molecule type" value="Genomic_DNA"/>
</dbReference>
<dbReference type="Proteomes" id="UP001081283">
    <property type="component" value="Unassembled WGS sequence"/>
</dbReference>
<comment type="caution">
    <text evidence="3">The sequence shown here is derived from an EMBL/GenBank/DDBJ whole genome shotgun (WGS) entry which is preliminary data.</text>
</comment>
<organism evidence="3 4">
    <name type="scientific">Hoeflea ulvae</name>
    <dbReference type="NCBI Taxonomy" id="2983764"/>
    <lineage>
        <taxon>Bacteria</taxon>
        <taxon>Pseudomonadati</taxon>
        <taxon>Pseudomonadota</taxon>
        <taxon>Alphaproteobacteria</taxon>
        <taxon>Hyphomicrobiales</taxon>
        <taxon>Rhizobiaceae</taxon>
        <taxon>Hoeflea</taxon>
    </lineage>
</organism>
<evidence type="ECO:0000256" key="2">
    <source>
        <dbReference type="ARBA" id="ARBA00022649"/>
    </source>
</evidence>
<accession>A0ABT3YB22</accession>
<dbReference type="Gene3D" id="6.10.10.120">
    <property type="entry name" value="Antitoxin ParD1-like"/>
    <property type="match status" value="1"/>
</dbReference>
<evidence type="ECO:0000313" key="4">
    <source>
        <dbReference type="Proteomes" id="UP001081283"/>
    </source>
</evidence>
<keyword evidence="4" id="KW-1185">Reference proteome</keyword>
<protein>
    <submittedName>
        <fullName evidence="3">Type II toxin-antitoxin system ParD family antitoxin</fullName>
    </submittedName>
</protein>
<gene>
    <name evidence="3" type="ORF">OEG82_03375</name>
</gene>
<comment type="similarity">
    <text evidence="1">Belongs to the ParD antitoxin family.</text>
</comment>
<dbReference type="PANTHER" id="PTHR36582">
    <property type="entry name" value="ANTITOXIN PARD"/>
    <property type="match status" value="1"/>
</dbReference>
<dbReference type="SUPFAM" id="SSF47598">
    <property type="entry name" value="Ribbon-helix-helix"/>
    <property type="match status" value="1"/>
</dbReference>
<dbReference type="Pfam" id="PF03693">
    <property type="entry name" value="ParD_antitoxin"/>
    <property type="match status" value="1"/>
</dbReference>
<dbReference type="RefSeq" id="WP_267611064.1">
    <property type="nucleotide sequence ID" value="NZ_JAOVZQ010000001.1"/>
</dbReference>
<dbReference type="InterPro" id="IPR010985">
    <property type="entry name" value="Ribbon_hlx_hlx"/>
</dbReference>
<dbReference type="CDD" id="cd22231">
    <property type="entry name" value="RHH_NikR_HicB-like"/>
    <property type="match status" value="1"/>
</dbReference>
<reference evidence="3" key="1">
    <citation type="submission" date="2022-10" db="EMBL/GenBank/DDBJ databases">
        <title>Hoeflea sp. J2-29, isolated from marine algae.</title>
        <authorList>
            <person name="Kristyanto S."/>
            <person name="Kim J.M."/>
            <person name="Jeon C.O."/>
        </authorList>
    </citation>
    <scope>NUCLEOTIDE SEQUENCE</scope>
    <source>
        <strain evidence="3">J2-29</strain>
    </source>
</reference>
<proteinExistence type="inferred from homology"/>
<dbReference type="InterPro" id="IPR038296">
    <property type="entry name" value="ParD_sf"/>
</dbReference>
<name>A0ABT3YB22_9HYPH</name>
<dbReference type="NCBIfam" id="TIGR02606">
    <property type="entry name" value="antidote_CC2985"/>
    <property type="match status" value="1"/>
</dbReference>
<dbReference type="InterPro" id="IPR022789">
    <property type="entry name" value="ParD"/>
</dbReference>
<keyword evidence="2" id="KW-1277">Toxin-antitoxin system</keyword>
<evidence type="ECO:0000313" key="3">
    <source>
        <dbReference type="EMBL" id="MCY0093078.1"/>
    </source>
</evidence>
<dbReference type="PANTHER" id="PTHR36582:SF2">
    <property type="entry name" value="ANTITOXIN PARD"/>
    <property type="match status" value="1"/>
</dbReference>
<sequence>MANVEKISVALTPEMAMTMRRAVESGEYASASEVMREAMREWQLRRAEREQALAQLGNLWDEGIASGDATDGEAAFARIKHSLDTKIGNGGSL</sequence>
<evidence type="ECO:0000256" key="1">
    <source>
        <dbReference type="ARBA" id="ARBA00008580"/>
    </source>
</evidence>